<protein>
    <recommendedName>
        <fullName evidence="4">Secreted protein</fullName>
    </recommendedName>
</protein>
<name>A0A177CL80_9PLEO</name>
<sequence>MKVLHQLIMMGSTIFNLCHAQRGASLWIHCTIAPTSNTWRVPLEVLIARCPCHVKSATHFQPEHSLVTSCFEEQEFGETYTLSTWRFQWRRILLSVR</sequence>
<keyword evidence="3" id="KW-1185">Reference proteome</keyword>
<reference evidence="2 3" key="1">
    <citation type="submission" date="2016-05" db="EMBL/GenBank/DDBJ databases">
        <title>Comparative analysis of secretome profiles of manganese(II)-oxidizing ascomycete fungi.</title>
        <authorList>
            <consortium name="DOE Joint Genome Institute"/>
            <person name="Zeiner C.A."/>
            <person name="Purvine S.O."/>
            <person name="Zink E.M."/>
            <person name="Wu S."/>
            <person name="Pasa-Tolic L."/>
            <person name="Chaput D.L."/>
            <person name="Haridas S."/>
            <person name="Grigoriev I.V."/>
            <person name="Santelli C.M."/>
            <person name="Hansel C.M."/>
        </authorList>
    </citation>
    <scope>NUCLEOTIDE SEQUENCE [LARGE SCALE GENOMIC DNA]</scope>
    <source>
        <strain evidence="2 3">AP3s5-JAC2a</strain>
    </source>
</reference>
<evidence type="ECO:0008006" key="4">
    <source>
        <dbReference type="Google" id="ProtNLM"/>
    </source>
</evidence>
<feature type="chain" id="PRO_5008058328" description="Secreted protein" evidence="1">
    <location>
        <begin position="21"/>
        <end position="97"/>
    </location>
</feature>
<evidence type="ECO:0000313" key="3">
    <source>
        <dbReference type="Proteomes" id="UP000077069"/>
    </source>
</evidence>
<dbReference type="EMBL" id="KV441551">
    <property type="protein sequence ID" value="OAG07610.1"/>
    <property type="molecule type" value="Genomic_DNA"/>
</dbReference>
<proteinExistence type="predicted"/>
<feature type="signal peptide" evidence="1">
    <location>
        <begin position="1"/>
        <end position="20"/>
    </location>
</feature>
<evidence type="ECO:0000256" key="1">
    <source>
        <dbReference type="SAM" id="SignalP"/>
    </source>
</evidence>
<dbReference type="AlphaFoldDB" id="A0A177CL80"/>
<dbReference type="Proteomes" id="UP000077069">
    <property type="component" value="Unassembled WGS sequence"/>
</dbReference>
<organism evidence="2 3">
    <name type="scientific">Paraphaeosphaeria sporulosa</name>
    <dbReference type="NCBI Taxonomy" id="1460663"/>
    <lineage>
        <taxon>Eukaryota</taxon>
        <taxon>Fungi</taxon>
        <taxon>Dikarya</taxon>
        <taxon>Ascomycota</taxon>
        <taxon>Pezizomycotina</taxon>
        <taxon>Dothideomycetes</taxon>
        <taxon>Pleosporomycetidae</taxon>
        <taxon>Pleosporales</taxon>
        <taxon>Massarineae</taxon>
        <taxon>Didymosphaeriaceae</taxon>
        <taxon>Paraphaeosphaeria</taxon>
    </lineage>
</organism>
<gene>
    <name evidence="2" type="ORF">CC84DRAFT_701660</name>
</gene>
<evidence type="ECO:0000313" key="2">
    <source>
        <dbReference type="EMBL" id="OAG07610.1"/>
    </source>
</evidence>
<keyword evidence="1" id="KW-0732">Signal</keyword>
<dbReference type="InParanoid" id="A0A177CL80"/>
<dbReference type="RefSeq" id="XP_018037975.1">
    <property type="nucleotide sequence ID" value="XM_018187099.1"/>
</dbReference>
<dbReference type="GeneID" id="28770585"/>
<accession>A0A177CL80</accession>